<sequence>MRHGWLIALVVSLLWLSPVNAGTIEITQQTAYSWMSDERSQNKASELLQQLQDNKVDSVKFAIERLAMPQQEVVKYLLLTDMEQSQVALSTKMALFVDAQRTLRPTYQVIEQGDGYEFSAPAFNYPATATRLINRWKIDQKTLDVVLQAERGELVLRDYLSGDEVQLKTREDLLIQELSSLSEQAIEVLVEQITVANINAWLPRSRVMVNLARQSRSDELYRLLWLMKADTHSQRELERLSQESSSFAYQQVMAATNNPSLKSQALQQLARVKPMPEDVRSFLVMRMTIEEDAPIVARELVDQGYSQWLEELMATNGRVRANAINGVLAK</sequence>
<keyword evidence="1" id="KW-0732">Signal</keyword>
<organism evidence="2 3">
    <name type="scientific">Vibrio astriarenae</name>
    <dbReference type="NCBI Taxonomy" id="1481923"/>
    <lineage>
        <taxon>Bacteria</taxon>
        <taxon>Pseudomonadati</taxon>
        <taxon>Pseudomonadota</taxon>
        <taxon>Gammaproteobacteria</taxon>
        <taxon>Vibrionales</taxon>
        <taxon>Vibrionaceae</taxon>
        <taxon>Vibrio</taxon>
    </lineage>
</organism>
<dbReference type="AlphaFoldDB" id="A0A7Z2T0R3"/>
<evidence type="ECO:0008006" key="4">
    <source>
        <dbReference type="Google" id="ProtNLM"/>
    </source>
</evidence>
<dbReference type="EMBL" id="CP047475">
    <property type="protein sequence ID" value="QIA62152.1"/>
    <property type="molecule type" value="Genomic_DNA"/>
</dbReference>
<feature type="chain" id="PRO_5030664611" description="HEAT repeat domain-containing protein" evidence="1">
    <location>
        <begin position="22"/>
        <end position="330"/>
    </location>
</feature>
<accession>A0A7Z2T0R3</accession>
<evidence type="ECO:0000313" key="2">
    <source>
        <dbReference type="EMBL" id="QIA62152.1"/>
    </source>
</evidence>
<name>A0A7Z2T0R3_9VIBR</name>
<reference evidence="2 3" key="1">
    <citation type="submission" date="2020-01" db="EMBL/GenBank/DDBJ databases">
        <title>Whole genome and functional gene identification of agarase of Vibrio HN897.</title>
        <authorList>
            <person name="Liu Y."/>
            <person name="Zhao Z."/>
        </authorList>
    </citation>
    <scope>NUCLEOTIDE SEQUENCE [LARGE SCALE GENOMIC DNA]</scope>
    <source>
        <strain evidence="2 3">HN897</strain>
    </source>
</reference>
<gene>
    <name evidence="2" type="ORF">GT360_00655</name>
</gene>
<evidence type="ECO:0000256" key="1">
    <source>
        <dbReference type="SAM" id="SignalP"/>
    </source>
</evidence>
<dbReference type="RefSeq" id="WP_164647062.1">
    <property type="nucleotide sequence ID" value="NZ_CP047475.1"/>
</dbReference>
<dbReference type="KEGG" id="vas:GT360_00655"/>
<feature type="signal peptide" evidence="1">
    <location>
        <begin position="1"/>
        <end position="21"/>
    </location>
</feature>
<keyword evidence="3" id="KW-1185">Reference proteome</keyword>
<dbReference type="Proteomes" id="UP000464262">
    <property type="component" value="Chromosome 1"/>
</dbReference>
<evidence type="ECO:0000313" key="3">
    <source>
        <dbReference type="Proteomes" id="UP000464262"/>
    </source>
</evidence>
<protein>
    <recommendedName>
        <fullName evidence="4">HEAT repeat domain-containing protein</fullName>
    </recommendedName>
</protein>
<proteinExistence type="predicted"/>